<dbReference type="OrthoDB" id="6380398at2759"/>
<dbReference type="FunFam" id="2.40.10.10:FF:000015">
    <property type="entry name" value="Atrial natriuretic peptide-converting enzyme"/>
    <property type="match status" value="1"/>
</dbReference>
<dbReference type="GO" id="GO:0035008">
    <property type="term" value="P:positive regulation of melanization defense response"/>
    <property type="evidence" value="ECO:0007669"/>
    <property type="project" value="UniProtKB-ARBA"/>
</dbReference>
<keyword evidence="5" id="KW-0720">Serine protease</keyword>
<evidence type="ECO:0000259" key="10">
    <source>
        <dbReference type="PROSITE" id="PS50240"/>
    </source>
</evidence>
<evidence type="ECO:0000256" key="5">
    <source>
        <dbReference type="ARBA" id="ARBA00022825"/>
    </source>
</evidence>
<dbReference type="CDD" id="cd00190">
    <property type="entry name" value="Tryp_SPc"/>
    <property type="match status" value="1"/>
</dbReference>
<evidence type="ECO:0000259" key="9">
    <source>
        <dbReference type="PROSITE" id="PS01180"/>
    </source>
</evidence>
<evidence type="ECO:0000256" key="6">
    <source>
        <dbReference type="ARBA" id="ARBA00023157"/>
    </source>
</evidence>
<dbReference type="KEGG" id="scac:106080916"/>
<dbReference type="GO" id="GO:0006508">
    <property type="term" value="P:proteolysis"/>
    <property type="evidence" value="ECO:0007669"/>
    <property type="project" value="UniProtKB-KW"/>
</dbReference>
<feature type="chain" id="PRO_5009326585" description="Peptidase S1 domain-containing protein" evidence="8">
    <location>
        <begin position="24"/>
        <end position="406"/>
    </location>
</feature>
<dbReference type="Pfam" id="PF00431">
    <property type="entry name" value="CUB"/>
    <property type="match status" value="1"/>
</dbReference>
<dbReference type="SUPFAM" id="SSF49854">
    <property type="entry name" value="Spermadhesin, CUB domain"/>
    <property type="match status" value="1"/>
</dbReference>
<keyword evidence="2" id="KW-0964">Secreted</keyword>
<dbReference type="AlphaFoldDB" id="A0A1I8PGD9"/>
<dbReference type="VEuPathDB" id="VectorBase:SCAU007809"/>
<dbReference type="InterPro" id="IPR001254">
    <property type="entry name" value="Trypsin_dom"/>
</dbReference>
<keyword evidence="3" id="KW-0645">Protease</keyword>
<evidence type="ECO:0000256" key="8">
    <source>
        <dbReference type="SAM" id="SignalP"/>
    </source>
</evidence>
<evidence type="ECO:0000256" key="3">
    <source>
        <dbReference type="ARBA" id="ARBA00022670"/>
    </source>
</evidence>
<dbReference type="InterPro" id="IPR043504">
    <property type="entry name" value="Peptidase_S1_PA_chymotrypsin"/>
</dbReference>
<sequence length="406" mass="44853">MRCLNAVYLLVAIFSLSPVTTLAQFTGCDHTFNINPGYSYLESPYYPTEYPEGTSCRYKFVAPLDHEIGVKCNISLAMGNNVCTTENFYFAQDGDEYLRGSKQYCGKGNFVDKSVFRSVVFAYISTAKKRPTGTFRCEMYVTPQKCDCGWSVNTKIVNGQETDINEYPGIVALKTHPDNPPFCAGTIIAHDYVLTAAHCTEQAPNPSSYVIQAGDHNLASNYETKYAATYYVAQIIQHPSYSSRPTINNDIALLRTTTPIEWTRGVGPMCLPPQFTSPDDYTFTYVDIVGWGTTSFAGPISDSLQKATVLVTDNASCAKTYNDTTIYPSQLCTYDYLGTSKDSCQYDSGGPVIRRSSRQYLLGCISFGKFCGQGGYATGVNTRISTYLSWIYQNTGYTTCNVNEAG</sequence>
<feature type="domain" description="CUB" evidence="9">
    <location>
        <begin position="28"/>
        <end position="107"/>
    </location>
</feature>
<evidence type="ECO:0000313" key="12">
    <source>
        <dbReference type="Proteomes" id="UP000095300"/>
    </source>
</evidence>
<evidence type="ECO:0000256" key="4">
    <source>
        <dbReference type="ARBA" id="ARBA00022801"/>
    </source>
</evidence>
<dbReference type="InterPro" id="IPR035914">
    <property type="entry name" value="Sperma_CUB_dom_sf"/>
</dbReference>
<dbReference type="GO" id="GO:0160032">
    <property type="term" value="P:Toll receptor ligand protein activation cascade"/>
    <property type="evidence" value="ECO:0007669"/>
    <property type="project" value="UniProtKB-ARBA"/>
</dbReference>
<name>A0A1I8PGD9_STOCA</name>
<reference evidence="11" key="1">
    <citation type="submission" date="2020-05" db="UniProtKB">
        <authorList>
            <consortium name="EnsemblMetazoa"/>
        </authorList>
    </citation>
    <scope>IDENTIFICATION</scope>
    <source>
        <strain evidence="11">USDA</strain>
    </source>
</reference>
<dbReference type="SUPFAM" id="SSF50494">
    <property type="entry name" value="Trypsin-like serine proteases"/>
    <property type="match status" value="1"/>
</dbReference>
<keyword evidence="4" id="KW-0378">Hydrolase</keyword>
<feature type="signal peptide" evidence="8">
    <location>
        <begin position="1"/>
        <end position="23"/>
    </location>
</feature>
<dbReference type="PROSITE" id="PS01180">
    <property type="entry name" value="CUB"/>
    <property type="match status" value="1"/>
</dbReference>
<dbReference type="PANTHER" id="PTHR24252">
    <property type="entry name" value="ACROSIN-RELATED"/>
    <property type="match status" value="1"/>
</dbReference>
<dbReference type="InterPro" id="IPR009003">
    <property type="entry name" value="Peptidase_S1_PA"/>
</dbReference>
<evidence type="ECO:0000256" key="2">
    <source>
        <dbReference type="ARBA" id="ARBA00022525"/>
    </source>
</evidence>
<dbReference type="Proteomes" id="UP000095300">
    <property type="component" value="Unassembled WGS sequence"/>
</dbReference>
<gene>
    <name evidence="11" type="primary">106080916</name>
</gene>
<dbReference type="InterPro" id="IPR000859">
    <property type="entry name" value="CUB_dom"/>
</dbReference>
<dbReference type="PROSITE" id="PS50240">
    <property type="entry name" value="TRYPSIN_DOM"/>
    <property type="match status" value="1"/>
</dbReference>
<dbReference type="PROSITE" id="PS00134">
    <property type="entry name" value="TRYPSIN_HIS"/>
    <property type="match status" value="1"/>
</dbReference>
<dbReference type="STRING" id="35570.A0A1I8PGD9"/>
<dbReference type="GO" id="GO:0004252">
    <property type="term" value="F:serine-type endopeptidase activity"/>
    <property type="evidence" value="ECO:0007669"/>
    <property type="project" value="InterPro"/>
</dbReference>
<keyword evidence="12" id="KW-1185">Reference proteome</keyword>
<comment type="subcellular location">
    <subcellularLocation>
        <location evidence="1">Secreted</location>
    </subcellularLocation>
</comment>
<dbReference type="SMART" id="SM00020">
    <property type="entry name" value="Tryp_SPc"/>
    <property type="match status" value="1"/>
</dbReference>
<evidence type="ECO:0000313" key="11">
    <source>
        <dbReference type="EnsemblMetazoa" id="SCAU007809-PA"/>
    </source>
</evidence>
<feature type="domain" description="Peptidase S1" evidence="10">
    <location>
        <begin position="156"/>
        <end position="396"/>
    </location>
</feature>
<dbReference type="EnsemblMetazoa" id="SCAU007809-RA">
    <property type="protein sequence ID" value="SCAU007809-PA"/>
    <property type="gene ID" value="SCAU007809"/>
</dbReference>
<dbReference type="InterPro" id="IPR001314">
    <property type="entry name" value="Peptidase_S1A"/>
</dbReference>
<evidence type="ECO:0000256" key="7">
    <source>
        <dbReference type="PROSITE-ProRule" id="PRU00059"/>
    </source>
</evidence>
<dbReference type="PANTHER" id="PTHR24252:SF7">
    <property type="entry name" value="HYALIN"/>
    <property type="match status" value="1"/>
</dbReference>
<accession>A0A1I8PGD9</accession>
<dbReference type="GO" id="GO:0050832">
    <property type="term" value="P:defense response to fungus"/>
    <property type="evidence" value="ECO:0007669"/>
    <property type="project" value="UniProtKB-ARBA"/>
</dbReference>
<evidence type="ECO:0008006" key="13">
    <source>
        <dbReference type="Google" id="ProtNLM"/>
    </source>
</evidence>
<dbReference type="GO" id="GO:0005576">
    <property type="term" value="C:extracellular region"/>
    <property type="evidence" value="ECO:0007669"/>
    <property type="project" value="UniProtKB-SubCell"/>
</dbReference>
<proteinExistence type="predicted"/>
<keyword evidence="8" id="KW-0732">Signal</keyword>
<dbReference type="InterPro" id="IPR018114">
    <property type="entry name" value="TRYPSIN_HIS"/>
</dbReference>
<keyword evidence="6" id="KW-1015">Disulfide bond</keyword>
<comment type="caution">
    <text evidence="7">Lacks conserved residue(s) required for the propagation of feature annotation.</text>
</comment>
<organism evidence="11 12">
    <name type="scientific">Stomoxys calcitrans</name>
    <name type="common">Stable fly</name>
    <name type="synonym">Conops calcitrans</name>
    <dbReference type="NCBI Taxonomy" id="35570"/>
    <lineage>
        <taxon>Eukaryota</taxon>
        <taxon>Metazoa</taxon>
        <taxon>Ecdysozoa</taxon>
        <taxon>Arthropoda</taxon>
        <taxon>Hexapoda</taxon>
        <taxon>Insecta</taxon>
        <taxon>Pterygota</taxon>
        <taxon>Neoptera</taxon>
        <taxon>Endopterygota</taxon>
        <taxon>Diptera</taxon>
        <taxon>Brachycera</taxon>
        <taxon>Muscomorpha</taxon>
        <taxon>Muscoidea</taxon>
        <taxon>Muscidae</taxon>
        <taxon>Stomoxys</taxon>
    </lineage>
</organism>
<evidence type="ECO:0000256" key="1">
    <source>
        <dbReference type="ARBA" id="ARBA00004613"/>
    </source>
</evidence>
<dbReference type="Gene3D" id="2.60.120.290">
    <property type="entry name" value="Spermadhesin, CUB domain"/>
    <property type="match status" value="1"/>
</dbReference>
<dbReference type="PRINTS" id="PR00722">
    <property type="entry name" value="CHYMOTRYPSIN"/>
</dbReference>
<protein>
    <recommendedName>
        <fullName evidence="13">Peptidase S1 domain-containing protein</fullName>
    </recommendedName>
</protein>
<dbReference type="Gene3D" id="2.40.10.10">
    <property type="entry name" value="Trypsin-like serine proteases"/>
    <property type="match status" value="1"/>
</dbReference>
<dbReference type="Pfam" id="PF00089">
    <property type="entry name" value="Trypsin"/>
    <property type="match status" value="1"/>
</dbReference>